<sequence>MQSLKKIGANAVAVMPVLIKGMEKHGYCYFMWETANAVGAQCAKCHAIVWQSPLTNKILSEQKAANFPDSGKQYTDYYQQMIRRFLASQPSCPECGSNHYDLFVNNVNFPRYADGTRFDEEQDLALDEHPDAKIWWLG</sequence>
<dbReference type="Proteomes" id="UP001231109">
    <property type="component" value="Unassembled WGS sequence"/>
</dbReference>
<keyword evidence="2" id="KW-1185">Reference proteome</keyword>
<evidence type="ECO:0000313" key="2">
    <source>
        <dbReference type="Proteomes" id="UP001231109"/>
    </source>
</evidence>
<evidence type="ECO:0000313" key="1">
    <source>
        <dbReference type="EMBL" id="MDP5138678.1"/>
    </source>
</evidence>
<accession>A0ABT9I6G7</accession>
<organism evidence="1 2">
    <name type="scientific">Rheinheimera baltica</name>
    <dbReference type="NCBI Taxonomy" id="67576"/>
    <lineage>
        <taxon>Bacteria</taxon>
        <taxon>Pseudomonadati</taxon>
        <taxon>Pseudomonadota</taxon>
        <taxon>Gammaproteobacteria</taxon>
        <taxon>Chromatiales</taxon>
        <taxon>Chromatiaceae</taxon>
        <taxon>Rheinheimera</taxon>
    </lineage>
</organism>
<comment type="caution">
    <text evidence="1">The sequence shown here is derived from an EMBL/GenBank/DDBJ whole genome shotgun (WGS) entry which is preliminary data.</text>
</comment>
<protein>
    <submittedName>
        <fullName evidence="1">Uncharacterized protein</fullName>
    </submittedName>
</protein>
<proteinExistence type="predicted"/>
<dbReference type="RefSeq" id="WP_305977784.1">
    <property type="nucleotide sequence ID" value="NZ_JAPJDZ010000244.1"/>
</dbReference>
<dbReference type="EMBL" id="JAPJDZ010000244">
    <property type="protein sequence ID" value="MDP5138678.1"/>
    <property type="molecule type" value="Genomic_DNA"/>
</dbReference>
<gene>
    <name evidence="1" type="ORF">ORJ04_22275</name>
</gene>
<name>A0ABT9I6G7_9GAMM</name>
<reference evidence="1 2" key="1">
    <citation type="submission" date="2022-11" db="EMBL/GenBank/DDBJ databases">
        <title>Viruses from the air-sea interface of a natural surface slick.</title>
        <authorList>
            <person name="Rahlff J."/>
            <person name="Holmfeldt K."/>
        </authorList>
    </citation>
    <scope>NUCLEOTIDE SEQUENCE [LARGE SCALE GENOMIC DNA]</scope>
    <source>
        <strain evidence="1 2">SMS4</strain>
    </source>
</reference>